<dbReference type="AlphaFoldDB" id="A0A563U4Q6"/>
<keyword evidence="3" id="KW-1185">Reference proteome</keyword>
<name>A0A563U4Q6_9SPHI</name>
<reference evidence="2 3" key="1">
    <citation type="submission" date="2019-07" db="EMBL/GenBank/DDBJ databases">
        <authorList>
            <person name="Kim J."/>
        </authorList>
    </citation>
    <scope>NUCLEOTIDE SEQUENCE [LARGE SCALE GENOMIC DNA]</scope>
    <source>
        <strain evidence="3">dk17</strain>
    </source>
</reference>
<evidence type="ECO:0008006" key="4">
    <source>
        <dbReference type="Google" id="ProtNLM"/>
    </source>
</evidence>
<sequence length="187" mass="20305">MKNILLTLAAISGTAWSTFAQTSSTLPKDSLANAPDSGAHFSFGLEGGRTVPGQAKAILGASLKYELPFAAHTLFTASVGYSFLSFREETKKALNFYGINQTGASFLPVKVGVKHYLNNHFFVEGQVGAAILLSGGNAYNRYSSAYIYSGGFGYTFKKGLELGVRYEDWRKDVKISQAAVRVAYRFK</sequence>
<protein>
    <recommendedName>
        <fullName evidence="4">Outer membrane protein beta-barrel domain-containing protein</fullName>
    </recommendedName>
</protein>
<dbReference type="RefSeq" id="WP_146382605.1">
    <property type="nucleotide sequence ID" value="NZ_VOEJ01000007.1"/>
</dbReference>
<accession>A0A563U4Q6</accession>
<dbReference type="Proteomes" id="UP000320042">
    <property type="component" value="Unassembled WGS sequence"/>
</dbReference>
<feature type="signal peptide" evidence="1">
    <location>
        <begin position="1"/>
        <end position="20"/>
    </location>
</feature>
<keyword evidence="1" id="KW-0732">Signal</keyword>
<evidence type="ECO:0000256" key="1">
    <source>
        <dbReference type="SAM" id="SignalP"/>
    </source>
</evidence>
<evidence type="ECO:0000313" key="3">
    <source>
        <dbReference type="Proteomes" id="UP000320042"/>
    </source>
</evidence>
<feature type="chain" id="PRO_5021871337" description="Outer membrane protein beta-barrel domain-containing protein" evidence="1">
    <location>
        <begin position="21"/>
        <end position="187"/>
    </location>
</feature>
<dbReference type="EMBL" id="VOEJ01000007">
    <property type="protein sequence ID" value="TWR26317.1"/>
    <property type="molecule type" value="Genomic_DNA"/>
</dbReference>
<gene>
    <name evidence="2" type="ORF">FPZ43_14220</name>
</gene>
<comment type="caution">
    <text evidence="2">The sequence shown here is derived from an EMBL/GenBank/DDBJ whole genome shotgun (WGS) entry which is preliminary data.</text>
</comment>
<dbReference type="SUPFAM" id="SSF56925">
    <property type="entry name" value="OMPA-like"/>
    <property type="match status" value="1"/>
</dbReference>
<dbReference type="InterPro" id="IPR011250">
    <property type="entry name" value="OMP/PagP_B-barrel"/>
</dbReference>
<evidence type="ECO:0000313" key="2">
    <source>
        <dbReference type="EMBL" id="TWR26317.1"/>
    </source>
</evidence>
<organism evidence="2 3">
    <name type="scientific">Mucilaginibacter pallidiroseus</name>
    <dbReference type="NCBI Taxonomy" id="2599295"/>
    <lineage>
        <taxon>Bacteria</taxon>
        <taxon>Pseudomonadati</taxon>
        <taxon>Bacteroidota</taxon>
        <taxon>Sphingobacteriia</taxon>
        <taxon>Sphingobacteriales</taxon>
        <taxon>Sphingobacteriaceae</taxon>
        <taxon>Mucilaginibacter</taxon>
    </lineage>
</organism>
<proteinExistence type="predicted"/>
<dbReference type="OrthoDB" id="668980at2"/>